<comment type="catalytic activity">
    <reaction evidence="1 6">
        <text>7,8-dihydroneopterin = 6-hydroxymethyl-7,8-dihydropterin + glycolaldehyde</text>
        <dbReference type="Rhea" id="RHEA:10540"/>
        <dbReference type="ChEBI" id="CHEBI:17001"/>
        <dbReference type="ChEBI" id="CHEBI:17071"/>
        <dbReference type="ChEBI" id="CHEBI:44841"/>
        <dbReference type="EC" id="4.1.2.25"/>
    </reaction>
</comment>
<dbReference type="UniPathway" id="UPA00077">
    <property type="reaction ID" value="UER00154"/>
</dbReference>
<evidence type="ECO:0000313" key="8">
    <source>
        <dbReference type="EMBL" id="RYU92228.1"/>
    </source>
</evidence>
<dbReference type="GO" id="GO:0005737">
    <property type="term" value="C:cytoplasm"/>
    <property type="evidence" value="ECO:0007669"/>
    <property type="project" value="TreeGrafter"/>
</dbReference>
<proteinExistence type="inferred from homology"/>
<keyword evidence="9" id="KW-1185">Reference proteome</keyword>
<protein>
    <recommendedName>
        <fullName evidence="6">7,8-dihydroneopterin aldolase</fullName>
        <ecNumber evidence="6">4.1.2.25</ecNumber>
    </recommendedName>
</protein>
<keyword evidence="5 6" id="KW-0456">Lyase</keyword>
<organism evidence="8 9">
    <name type="scientific">Mucilaginibacter terrigena</name>
    <dbReference type="NCBI Taxonomy" id="2492395"/>
    <lineage>
        <taxon>Bacteria</taxon>
        <taxon>Pseudomonadati</taxon>
        <taxon>Bacteroidota</taxon>
        <taxon>Sphingobacteriia</taxon>
        <taxon>Sphingobacteriales</taxon>
        <taxon>Sphingobacteriaceae</taxon>
        <taxon>Mucilaginibacter</taxon>
    </lineage>
</organism>
<dbReference type="Pfam" id="PF02152">
    <property type="entry name" value="FolB"/>
    <property type="match status" value="1"/>
</dbReference>
<evidence type="ECO:0000256" key="4">
    <source>
        <dbReference type="ARBA" id="ARBA00022909"/>
    </source>
</evidence>
<dbReference type="InterPro" id="IPR006157">
    <property type="entry name" value="FolB_dom"/>
</dbReference>
<dbReference type="GO" id="GO:0046654">
    <property type="term" value="P:tetrahydrofolate biosynthetic process"/>
    <property type="evidence" value="ECO:0007669"/>
    <property type="project" value="UniProtKB-UniRule"/>
</dbReference>
<dbReference type="OrthoDB" id="9803748at2"/>
<dbReference type="EMBL" id="SEWG01000001">
    <property type="protein sequence ID" value="RYU92228.1"/>
    <property type="molecule type" value="Genomic_DNA"/>
</dbReference>
<dbReference type="Proteomes" id="UP000293331">
    <property type="component" value="Unassembled WGS sequence"/>
</dbReference>
<evidence type="ECO:0000256" key="6">
    <source>
        <dbReference type="RuleBase" id="RU362079"/>
    </source>
</evidence>
<keyword evidence="4 6" id="KW-0289">Folate biosynthesis</keyword>
<evidence type="ECO:0000256" key="5">
    <source>
        <dbReference type="ARBA" id="ARBA00023239"/>
    </source>
</evidence>
<dbReference type="NCBIfam" id="TIGR00525">
    <property type="entry name" value="folB"/>
    <property type="match status" value="1"/>
</dbReference>
<comment type="caution">
    <text evidence="8">The sequence shown here is derived from an EMBL/GenBank/DDBJ whole genome shotgun (WGS) entry which is preliminary data.</text>
</comment>
<name>A0A4Q5LRP8_9SPHI</name>
<dbReference type="InterPro" id="IPR006156">
    <property type="entry name" value="Dihydroneopterin_aldolase"/>
</dbReference>
<evidence type="ECO:0000256" key="1">
    <source>
        <dbReference type="ARBA" id="ARBA00001353"/>
    </source>
</evidence>
<dbReference type="GO" id="GO:0004150">
    <property type="term" value="F:dihydroneopterin aldolase activity"/>
    <property type="evidence" value="ECO:0007669"/>
    <property type="project" value="UniProtKB-UniRule"/>
</dbReference>
<dbReference type="RefSeq" id="WP_129874956.1">
    <property type="nucleotide sequence ID" value="NZ_SEWG01000001.1"/>
</dbReference>
<evidence type="ECO:0000256" key="3">
    <source>
        <dbReference type="ARBA" id="ARBA00005708"/>
    </source>
</evidence>
<dbReference type="GO" id="GO:0046656">
    <property type="term" value="P:folic acid biosynthetic process"/>
    <property type="evidence" value="ECO:0007669"/>
    <property type="project" value="UniProtKB-UniRule"/>
</dbReference>
<dbReference type="NCBIfam" id="TIGR00526">
    <property type="entry name" value="folB_dom"/>
    <property type="match status" value="1"/>
</dbReference>
<feature type="domain" description="Dihydroneopterin aldolase/epimerase" evidence="7">
    <location>
        <begin position="4"/>
        <end position="116"/>
    </location>
</feature>
<comment type="similarity">
    <text evidence="3 6">Belongs to the DHNA family.</text>
</comment>
<dbReference type="SMART" id="SM00905">
    <property type="entry name" value="FolB"/>
    <property type="match status" value="1"/>
</dbReference>
<dbReference type="PANTHER" id="PTHR42844:SF1">
    <property type="entry name" value="DIHYDRONEOPTERIN ALDOLASE 1-RELATED"/>
    <property type="match status" value="1"/>
</dbReference>
<comment type="function">
    <text evidence="6">Catalyzes the conversion of 7,8-dihydroneopterin to 6-hydroxymethyl-7,8-dihydropterin.</text>
</comment>
<dbReference type="AlphaFoldDB" id="A0A4Q5LRP8"/>
<dbReference type="SUPFAM" id="SSF55620">
    <property type="entry name" value="Tetrahydrobiopterin biosynthesis enzymes-like"/>
    <property type="match status" value="1"/>
</dbReference>
<evidence type="ECO:0000256" key="2">
    <source>
        <dbReference type="ARBA" id="ARBA00005013"/>
    </source>
</evidence>
<accession>A0A4Q5LRP8</accession>
<gene>
    <name evidence="8" type="primary">folB</name>
    <name evidence="8" type="ORF">EWM62_01990</name>
</gene>
<dbReference type="EC" id="4.1.2.25" evidence="6"/>
<sequence>MIKVALQGAEFYAYHGFYHEEQLIGTHFLVDVQVGFYADIDLDKDNLSNTVNYEMLYAIIEQEMKHTRKVIETVAQAILNRVKTEFTFIEMAEVTIKKQRPPFSGPIKQSVITLSYQK</sequence>
<dbReference type="InterPro" id="IPR043133">
    <property type="entry name" value="GTP-CH-I_C/QueF"/>
</dbReference>
<reference evidence="8 9" key="1">
    <citation type="submission" date="2019-02" db="EMBL/GenBank/DDBJ databases">
        <title>Bacterial novel species Mucilaginibacter sp. 17JY9-4 isolated from soil.</title>
        <authorList>
            <person name="Jung H.-Y."/>
        </authorList>
    </citation>
    <scope>NUCLEOTIDE SEQUENCE [LARGE SCALE GENOMIC DNA]</scope>
    <source>
        <strain evidence="8 9">17JY9-4</strain>
    </source>
</reference>
<evidence type="ECO:0000259" key="7">
    <source>
        <dbReference type="SMART" id="SM00905"/>
    </source>
</evidence>
<dbReference type="PANTHER" id="PTHR42844">
    <property type="entry name" value="DIHYDRONEOPTERIN ALDOLASE 1-RELATED"/>
    <property type="match status" value="1"/>
</dbReference>
<dbReference type="Gene3D" id="3.30.1130.10">
    <property type="match status" value="1"/>
</dbReference>
<evidence type="ECO:0000313" key="9">
    <source>
        <dbReference type="Proteomes" id="UP000293331"/>
    </source>
</evidence>
<comment type="pathway">
    <text evidence="2 6">Cofactor biosynthesis; tetrahydrofolate biosynthesis; 2-amino-4-hydroxy-6-hydroxymethyl-7,8-dihydropteridine diphosphate from 7,8-dihydroneopterin triphosphate: step 3/4.</text>
</comment>